<comment type="caution">
    <text evidence="1">The sequence shown here is derived from an EMBL/GenBank/DDBJ whole genome shotgun (WGS) entry which is preliminary data.</text>
</comment>
<gene>
    <name evidence="1" type="ORF">L2672_15160</name>
</gene>
<evidence type="ECO:0000313" key="1">
    <source>
        <dbReference type="EMBL" id="MCL1144018.1"/>
    </source>
</evidence>
<dbReference type="Proteomes" id="UP001139333">
    <property type="component" value="Unassembled WGS sequence"/>
</dbReference>
<sequence>MMIKVNMRSYLRPSNVVSQFKAIALVMAFLCVSYGYSSERKPTPDASHYAFANYLGSGIYRTAGQSAAVLNIPLSFLIDEDDNHQVKLRLPVSLGFLNYSFEDLPSGEFPEGVGTMTVTPGIEYDWFVNDKLTIESYLDIGYGFNSSTKTNVGIFSTGVSSVYQLDNQKYSPIWVNRLYFAGYRSTLNDRAESYSVLQSGFDFGLGVKWKWRDNEIEPRLFFSGKWYFDELKFVNPIGDDVMTNHAYEVGATVKFSKPLGYEFFGWDGLKFDRLGFSYQVGGGIKVWRLIFEFPL</sequence>
<evidence type="ECO:0000313" key="2">
    <source>
        <dbReference type="Proteomes" id="UP001139333"/>
    </source>
</evidence>
<protein>
    <submittedName>
        <fullName evidence="1">Uncharacterized protein</fullName>
    </submittedName>
</protein>
<accession>A0A9X2CHY5</accession>
<dbReference type="EMBL" id="JAKIKP010000014">
    <property type="protein sequence ID" value="MCL1144018.1"/>
    <property type="molecule type" value="Genomic_DNA"/>
</dbReference>
<dbReference type="RefSeq" id="WP_248996687.1">
    <property type="nucleotide sequence ID" value="NZ_JAKIKP010000014.1"/>
</dbReference>
<keyword evidence="2" id="KW-1185">Reference proteome</keyword>
<organism evidence="1 2">
    <name type="scientific">Shewanella gaetbuli</name>
    <dbReference type="NCBI Taxonomy" id="220752"/>
    <lineage>
        <taxon>Bacteria</taxon>
        <taxon>Pseudomonadati</taxon>
        <taxon>Pseudomonadota</taxon>
        <taxon>Gammaproteobacteria</taxon>
        <taxon>Alteromonadales</taxon>
        <taxon>Shewanellaceae</taxon>
        <taxon>Shewanella</taxon>
    </lineage>
</organism>
<name>A0A9X2CHY5_9GAMM</name>
<reference evidence="1" key="1">
    <citation type="submission" date="2022-01" db="EMBL/GenBank/DDBJ databases">
        <title>Whole genome-based taxonomy of the Shewanellaceae.</title>
        <authorList>
            <person name="Martin-Rodriguez A.J."/>
        </authorList>
    </citation>
    <scope>NUCLEOTIDE SEQUENCE</scope>
    <source>
        <strain evidence="1">DSM 16422</strain>
    </source>
</reference>
<proteinExistence type="predicted"/>
<dbReference type="AlphaFoldDB" id="A0A9X2CHY5"/>